<accession>F4PXQ9</accession>
<evidence type="ECO:0000256" key="1">
    <source>
        <dbReference type="SAM" id="MobiDB-lite"/>
    </source>
</evidence>
<feature type="region of interest" description="Disordered" evidence="1">
    <location>
        <begin position="510"/>
        <end position="579"/>
    </location>
</feature>
<dbReference type="RefSeq" id="XP_004357863.1">
    <property type="nucleotide sequence ID" value="XM_004357806.1"/>
</dbReference>
<dbReference type="GeneID" id="14871703"/>
<dbReference type="OrthoDB" id="18598at2759"/>
<feature type="compositionally biased region" description="Low complexity" evidence="1">
    <location>
        <begin position="518"/>
        <end position="528"/>
    </location>
</feature>
<dbReference type="GO" id="GO:0034315">
    <property type="term" value="P:regulation of Arp2/3 complex-mediated actin nucleation"/>
    <property type="evidence" value="ECO:0007669"/>
    <property type="project" value="TreeGrafter"/>
</dbReference>
<gene>
    <name evidence="2" type="ORF">DFA_00147</name>
</gene>
<dbReference type="Gene3D" id="3.80.10.10">
    <property type="entry name" value="Ribonuclease Inhibitor"/>
    <property type="match status" value="2"/>
</dbReference>
<evidence type="ECO:0000313" key="2">
    <source>
        <dbReference type="EMBL" id="EGG19569.1"/>
    </source>
</evidence>
<dbReference type="GO" id="GO:0030027">
    <property type="term" value="C:lamellipodium"/>
    <property type="evidence" value="ECO:0007669"/>
    <property type="project" value="TreeGrafter"/>
</dbReference>
<feature type="compositionally biased region" description="Gly residues" evidence="1">
    <location>
        <begin position="563"/>
        <end position="574"/>
    </location>
</feature>
<reference evidence="3" key="1">
    <citation type="journal article" date="2011" name="Genome Res.">
        <title>Phylogeny-wide analysis of social amoeba genomes highlights ancient origins for complex intercellular communication.</title>
        <authorList>
            <person name="Heidel A.J."/>
            <person name="Lawal H.M."/>
            <person name="Felder M."/>
            <person name="Schilde C."/>
            <person name="Helps N.R."/>
            <person name="Tunggal B."/>
            <person name="Rivero F."/>
            <person name="John U."/>
            <person name="Schleicher M."/>
            <person name="Eichinger L."/>
            <person name="Platzer M."/>
            <person name="Noegel A.A."/>
            <person name="Schaap P."/>
            <person name="Gloeckner G."/>
        </authorList>
    </citation>
    <scope>NUCLEOTIDE SEQUENCE [LARGE SCALE GENOMIC DNA]</scope>
    <source>
        <strain evidence="3">SH3</strain>
    </source>
</reference>
<dbReference type="STRING" id="1054147.F4PXQ9"/>
<keyword evidence="3" id="KW-1185">Reference proteome</keyword>
<dbReference type="EMBL" id="GL883014">
    <property type="protein sequence ID" value="EGG19569.1"/>
    <property type="molecule type" value="Genomic_DNA"/>
</dbReference>
<proteinExistence type="predicted"/>
<dbReference type="InterPro" id="IPR032675">
    <property type="entry name" value="LRR_dom_sf"/>
</dbReference>
<feature type="compositionally biased region" description="Low complexity" evidence="1">
    <location>
        <begin position="537"/>
        <end position="562"/>
    </location>
</feature>
<dbReference type="GO" id="GO:0016477">
    <property type="term" value="P:cell migration"/>
    <property type="evidence" value="ECO:0007669"/>
    <property type="project" value="TreeGrafter"/>
</dbReference>
<dbReference type="PANTHER" id="PTHR24112:SF40">
    <property type="entry name" value="LEUCINE-RICH REPEAT-CONTAINING PROTEIN"/>
    <property type="match status" value="1"/>
</dbReference>
<protein>
    <submittedName>
        <fullName evidence="2">Leucine-rich repeat-containing protein</fullName>
    </submittedName>
</protein>
<name>F4PXQ9_CACFS</name>
<dbReference type="GO" id="GO:0005886">
    <property type="term" value="C:plasma membrane"/>
    <property type="evidence" value="ECO:0007669"/>
    <property type="project" value="TreeGrafter"/>
</dbReference>
<dbReference type="PANTHER" id="PTHR24112">
    <property type="entry name" value="LEUCINE-RICH REPEAT, ISOFORM F-RELATED"/>
    <property type="match status" value="1"/>
</dbReference>
<organism evidence="2 3">
    <name type="scientific">Cavenderia fasciculata</name>
    <name type="common">Slime mold</name>
    <name type="synonym">Dictyostelium fasciculatum</name>
    <dbReference type="NCBI Taxonomy" id="261658"/>
    <lineage>
        <taxon>Eukaryota</taxon>
        <taxon>Amoebozoa</taxon>
        <taxon>Evosea</taxon>
        <taxon>Eumycetozoa</taxon>
        <taxon>Dictyostelia</taxon>
        <taxon>Acytosteliales</taxon>
        <taxon>Cavenderiaceae</taxon>
        <taxon>Cavenderia</taxon>
    </lineage>
</organism>
<dbReference type="AlphaFoldDB" id="F4PXQ9"/>
<dbReference type="SUPFAM" id="SSF52047">
    <property type="entry name" value="RNI-like"/>
    <property type="match status" value="1"/>
</dbReference>
<evidence type="ECO:0000313" key="3">
    <source>
        <dbReference type="Proteomes" id="UP000007797"/>
    </source>
</evidence>
<dbReference type="InterPro" id="IPR051279">
    <property type="entry name" value="PP1-Reg/Actin-Interact_Protein"/>
</dbReference>
<sequence>MQEPVADDIINFANEQLSHSYGDTCRLIEWVDSRSLKSKNIKKRVIVMGTYRILSIKRGKLGLSLNHEIHFYDLNEIVVTEGCVELRARNQQRFGIIIRSSTESLQKLVYHIRNTHRYMTHSFPSELRTLKLNGSAVDTLTPLPEKVIGPADGFSEVYKGLCNYKKSPPSTEVCRLVTRYYADRITDFDLNKCPGIEGKGEMGSVEHLFQALENNLVMSSAIEYLNLSTSKFEDVGSSVCGRWIYKVQNNYSLRRLYLSSCQLHLIYLGSYLKQLCDIKTMDLSKNKLEKAEIEEINSLLSRSNGLEVFNLSGCNINNEEYSLRRNENIKILKLDANFSGSPNEGIEFISEVKSFLSTKKSLTTLSLAGCQSNHLTQALLKPLFMYLEQEENSLECLNIGSNMLGDLASVDIANMLEKNDRLKSLEVDNNLFTINAYQTIMLALQNNRSLVNFSFPSVDFERAISMLPTNKKCLLFSVIHKIQAILEENGLWYEHSEHYYPTPTKQTFRPVTVHGGVSNSNPNTPSSSFDIKDLANLPPQQQPSQQLQQQQRNGSIGSNSNGGSLGGGGGGGGNHDSSLQQRNELNEKIANEQQLQHLQKLRSQTKLTPRSLVDSIDIVMATLQDAGL</sequence>
<dbReference type="KEGG" id="dfa:DFA_00147"/>
<dbReference type="Proteomes" id="UP000007797">
    <property type="component" value="Unassembled WGS sequence"/>
</dbReference>